<dbReference type="Pfam" id="PF09697">
    <property type="entry name" value="Porph_ging"/>
    <property type="match status" value="1"/>
</dbReference>
<keyword evidence="1" id="KW-0732">Signal</keyword>
<accession>A0ABW3JW32</accession>
<organism evidence="2 3">
    <name type="scientific">Tenacibaculum geojense</name>
    <dbReference type="NCBI Taxonomy" id="915352"/>
    <lineage>
        <taxon>Bacteria</taxon>
        <taxon>Pseudomonadati</taxon>
        <taxon>Bacteroidota</taxon>
        <taxon>Flavobacteriia</taxon>
        <taxon>Flavobacteriales</taxon>
        <taxon>Flavobacteriaceae</taxon>
        <taxon>Tenacibaculum</taxon>
    </lineage>
</organism>
<feature type="signal peptide" evidence="1">
    <location>
        <begin position="1"/>
        <end position="18"/>
    </location>
</feature>
<gene>
    <name evidence="2" type="ORF">ACFQ1U_11040</name>
</gene>
<dbReference type="RefSeq" id="WP_386108304.1">
    <property type="nucleotide sequence ID" value="NZ_JBHTJR010000051.1"/>
</dbReference>
<evidence type="ECO:0000313" key="3">
    <source>
        <dbReference type="Proteomes" id="UP001597062"/>
    </source>
</evidence>
<dbReference type="EMBL" id="JBHTJR010000051">
    <property type="protein sequence ID" value="MFD0993741.1"/>
    <property type="molecule type" value="Genomic_DNA"/>
</dbReference>
<reference evidence="3" key="1">
    <citation type="journal article" date="2019" name="Int. J. Syst. Evol. Microbiol.">
        <title>The Global Catalogue of Microorganisms (GCM) 10K type strain sequencing project: providing services to taxonomists for standard genome sequencing and annotation.</title>
        <authorList>
            <consortium name="The Broad Institute Genomics Platform"/>
            <consortium name="The Broad Institute Genome Sequencing Center for Infectious Disease"/>
            <person name="Wu L."/>
            <person name="Ma J."/>
        </authorList>
    </citation>
    <scope>NUCLEOTIDE SEQUENCE [LARGE SCALE GENOMIC DNA]</scope>
    <source>
        <strain evidence="3">CCUG 60527</strain>
    </source>
</reference>
<proteinExistence type="predicted"/>
<dbReference type="InterPro" id="IPR005901">
    <property type="entry name" value="GLPGLI"/>
</dbReference>
<feature type="chain" id="PRO_5046754271" evidence="1">
    <location>
        <begin position="19"/>
        <end position="282"/>
    </location>
</feature>
<evidence type="ECO:0000256" key="1">
    <source>
        <dbReference type="SAM" id="SignalP"/>
    </source>
</evidence>
<comment type="caution">
    <text evidence="2">The sequence shown here is derived from an EMBL/GenBank/DDBJ whole genome shotgun (WGS) entry which is preliminary data.</text>
</comment>
<dbReference type="Proteomes" id="UP001597062">
    <property type="component" value="Unassembled WGS sequence"/>
</dbReference>
<keyword evidence="3" id="KW-1185">Reference proteome</keyword>
<protein>
    <submittedName>
        <fullName evidence="2">GLPGLI family protein</fullName>
    </submittedName>
</protein>
<evidence type="ECO:0000313" key="2">
    <source>
        <dbReference type="EMBL" id="MFD0993741.1"/>
    </source>
</evidence>
<name>A0ABW3JW32_9FLAO</name>
<sequence length="282" mass="32871">MKSIITFLLICISFTVFSQKEFQGKAVYQSKTSFDMSRFGNREMSEQQKKRIMDRMKNMLEKTYVLNFNKTTSIYKEEEKLEAPGRGGFGFGGFSGGVQYKNTSEKKFLESIEFFGKKFLIQEEESLPEWEMTAETKQIGEYICYKATMLKSTDAFDWRNMRRRGRRDNKSKDSTHVKTVTDEIEMPKQILVTAWYTPQIPVSNGPGMYWGLPGLILEVNSGNTTVLCTEVVLNTKEKLEIEEPTKGEEVTREEYNSIVKKKMEEMREMWRGRRGGGRPFRR</sequence>
<dbReference type="NCBIfam" id="TIGR01200">
    <property type="entry name" value="GLPGLI"/>
    <property type="match status" value="1"/>
</dbReference>